<organism evidence="2">
    <name type="scientific">Coccidioides posadasii (strain RMSCC 757 / Silveira)</name>
    <name type="common">Valley fever fungus</name>
    <dbReference type="NCBI Taxonomy" id="443226"/>
    <lineage>
        <taxon>Eukaryota</taxon>
        <taxon>Fungi</taxon>
        <taxon>Dikarya</taxon>
        <taxon>Ascomycota</taxon>
        <taxon>Pezizomycotina</taxon>
        <taxon>Eurotiomycetes</taxon>
        <taxon>Eurotiomycetidae</taxon>
        <taxon>Onygenales</taxon>
        <taxon>Onygenaceae</taxon>
        <taxon>Coccidioides</taxon>
    </lineage>
</organism>
<reference evidence="2" key="2">
    <citation type="submission" date="2010-03" db="EMBL/GenBank/DDBJ databases">
        <title>The genome sequence of Coccidioides posadasii strain Silveira.</title>
        <authorList>
            <consortium name="The Broad Institute Genome Sequencing Center for Infectious Disease"/>
            <person name="Neafsey D."/>
            <person name="Orbach M."/>
            <person name="Henn M.R."/>
            <person name="Cole G.T."/>
            <person name="Galgiani J."/>
            <person name="Gardner M.J."/>
            <person name="Kirkland T.N."/>
            <person name="Taylor J.W."/>
            <person name="Young S.K."/>
            <person name="Zeng Q."/>
            <person name="Koehrsen M."/>
            <person name="Alvarado L."/>
            <person name="Berlin A."/>
            <person name="Borenstein D."/>
            <person name="Chapman S.B."/>
            <person name="Chen Z."/>
            <person name="Engels R."/>
            <person name="Freedman E."/>
            <person name="Gellesch M."/>
            <person name="Goldberg J."/>
            <person name="Griggs A."/>
            <person name="Gujja S."/>
            <person name="Heilman E."/>
            <person name="Heiman D."/>
            <person name="Howarth C."/>
            <person name="Jen D."/>
            <person name="Larson L."/>
            <person name="Mehta T."/>
            <person name="Neiman D."/>
            <person name="Park D."/>
            <person name="Pearson M."/>
            <person name="Richards J."/>
            <person name="Roberts A."/>
            <person name="Saif S."/>
            <person name="Shea T."/>
            <person name="Shenoy N."/>
            <person name="Sisk P."/>
            <person name="Stolte C."/>
            <person name="Sykes S."/>
            <person name="Walk T."/>
            <person name="White J."/>
            <person name="Yandava C."/>
            <person name="Haas B."/>
            <person name="Nusbaum C."/>
            <person name="Birren B."/>
        </authorList>
    </citation>
    <scope>NUCLEOTIDE SEQUENCE [LARGE SCALE GENOMIC DNA]</scope>
    <source>
        <strain evidence="2">RMSCC 757 / Silveira</strain>
    </source>
</reference>
<dbReference type="VEuPathDB" id="FungiDB:CPSG_07880"/>
<dbReference type="Proteomes" id="UP000002497">
    <property type="component" value="Unassembled WGS sequence"/>
</dbReference>
<name>E9DE89_COCPS</name>
<protein>
    <submittedName>
        <fullName evidence="1">Predicted protein</fullName>
    </submittedName>
</protein>
<evidence type="ECO:0000313" key="2">
    <source>
        <dbReference type="Proteomes" id="UP000002497"/>
    </source>
</evidence>
<gene>
    <name evidence="1" type="ORF">CPSG_07880</name>
</gene>
<proteinExistence type="predicted"/>
<dbReference type="EMBL" id="GL636501">
    <property type="protein sequence ID" value="EFW15444.1"/>
    <property type="molecule type" value="Genomic_DNA"/>
</dbReference>
<dbReference type="AlphaFoldDB" id="E9DE89"/>
<keyword evidence="2" id="KW-1185">Reference proteome</keyword>
<reference evidence="2" key="1">
    <citation type="journal article" date="2010" name="Genome Res.">
        <title>Population genomic sequencing of Coccidioides fungi reveals recent hybridization and transposon control.</title>
        <authorList>
            <person name="Neafsey D.E."/>
            <person name="Barker B.M."/>
            <person name="Sharpton T.J."/>
            <person name="Stajich J.E."/>
            <person name="Park D.J."/>
            <person name="Whiston E."/>
            <person name="Hung C.-Y."/>
            <person name="McMahan C."/>
            <person name="White J."/>
            <person name="Sykes S."/>
            <person name="Heiman D."/>
            <person name="Young S."/>
            <person name="Zeng Q."/>
            <person name="Abouelleil A."/>
            <person name="Aftuck L."/>
            <person name="Bessette D."/>
            <person name="Brown A."/>
            <person name="FitzGerald M."/>
            <person name="Lui A."/>
            <person name="Macdonald J.P."/>
            <person name="Priest M."/>
            <person name="Orbach M.J."/>
            <person name="Galgiani J.N."/>
            <person name="Kirkland T.N."/>
            <person name="Cole G.T."/>
            <person name="Birren B.W."/>
            <person name="Henn M.R."/>
            <person name="Taylor J.W."/>
            <person name="Rounsley S.D."/>
        </authorList>
    </citation>
    <scope>NUCLEOTIDE SEQUENCE [LARGE SCALE GENOMIC DNA]</scope>
    <source>
        <strain evidence="2">RMSCC 757 / Silveira</strain>
    </source>
</reference>
<accession>E9DE89</accession>
<dbReference type="HOGENOM" id="CLU_1189821_0_0_1"/>
<sequence length="233" mass="24936">MAVGLFMCTGRLTGKAAAVSGCRRDPVEIAIKTVRCVQPCRNSGGCDDEAATTAEEEKEACRWTGRRYRRQRRRGGGGGTERTGRDLFGFTYGSERGLGTPFASGDSGRIRGQAVGFCARRGARKDGIVAFLFRDGQGGCSGGFRGSFRQPCQPLRLAHLRFNPSLLAGSQERGVGELRAHDGPYPAVSFFSPASVLSLSVLSSQNKWPTHATEFTTADSSLALTLLIANPII</sequence>
<evidence type="ECO:0000313" key="1">
    <source>
        <dbReference type="EMBL" id="EFW15444.1"/>
    </source>
</evidence>